<organism evidence="1 2">
    <name type="scientific">Anoxybacterium hadale</name>
    <dbReference type="NCBI Taxonomy" id="3408580"/>
    <lineage>
        <taxon>Bacteria</taxon>
        <taxon>Bacillati</taxon>
        <taxon>Bacillota</taxon>
        <taxon>Clostridia</taxon>
        <taxon>Peptostreptococcales</taxon>
        <taxon>Anaerovoracaceae</taxon>
        <taxon>Anoxybacterium</taxon>
    </lineage>
</organism>
<evidence type="ECO:0000313" key="2">
    <source>
        <dbReference type="Proteomes" id="UP000594014"/>
    </source>
</evidence>
<name>A0ACD1AFQ9_9FIRM</name>
<dbReference type="EMBL" id="CP042469">
    <property type="protein sequence ID" value="QOX65254.1"/>
    <property type="molecule type" value="Genomic_DNA"/>
</dbReference>
<evidence type="ECO:0000313" key="1">
    <source>
        <dbReference type="EMBL" id="QOX65254.1"/>
    </source>
</evidence>
<gene>
    <name evidence="1" type="ORF">FRZ06_18815</name>
</gene>
<protein>
    <submittedName>
        <fullName evidence="1">DUF190 domain-containing protein</fullName>
    </submittedName>
</protein>
<accession>A0ACD1AFQ9</accession>
<sequence length="211" mass="24095">MTDYLMRIVVNEQQQEKKEQTYKAILSYLWEQGAPGATMRRGDAGIDNEGNLRFDFLEDIYYNNLPIIIESILDGAVIQRLEGGLKSLVKHGQISISKGFGEADFNGQEYFIVKVYTSEKKKLLKKEEYEKILSFLRSKNVIWATVTKGIAGYGRDHVIYSQHLFPLSEHMPLVVECIVDKDNHSSLIEELRQLITEGAVISLPVDLILNR</sequence>
<keyword evidence="2" id="KW-1185">Reference proteome</keyword>
<proteinExistence type="predicted"/>
<dbReference type="Proteomes" id="UP000594014">
    <property type="component" value="Chromosome"/>
</dbReference>
<reference evidence="1" key="1">
    <citation type="submission" date="2019-08" db="EMBL/GenBank/DDBJ databases">
        <title>Genome sequence of Clostridiales bacterium MT110.</title>
        <authorList>
            <person name="Cao J."/>
        </authorList>
    </citation>
    <scope>NUCLEOTIDE SEQUENCE</scope>
    <source>
        <strain evidence="1">MT110</strain>
    </source>
</reference>